<dbReference type="PANTHER" id="PTHR21470">
    <property type="entry name" value="RAB6-INTERACTING PROTEIN GORAB"/>
    <property type="match status" value="1"/>
</dbReference>
<evidence type="ECO:0000313" key="1">
    <source>
        <dbReference type="EMBL" id="KAF5766440.1"/>
    </source>
</evidence>
<dbReference type="PANTHER" id="PTHR21470:SF3">
    <property type="entry name" value="RAB6-INTERACTING GOLGIN"/>
    <property type="match status" value="1"/>
</dbReference>
<accession>A0A251SBL4</accession>
<evidence type="ECO:0000313" key="3">
    <source>
        <dbReference type="Proteomes" id="UP000215914"/>
    </source>
</evidence>
<reference evidence="1" key="3">
    <citation type="submission" date="2020-06" db="EMBL/GenBank/DDBJ databases">
        <title>Helianthus annuus Genome sequencing and assembly Release 2.</title>
        <authorList>
            <person name="Gouzy J."/>
            <person name="Langlade N."/>
            <person name="Munos S."/>
        </authorList>
    </citation>
    <scope>NUCLEOTIDE SEQUENCE</scope>
    <source>
        <tissue evidence="1">Leaves</tissue>
    </source>
</reference>
<dbReference type="Proteomes" id="UP000215914">
    <property type="component" value="Chromosome 15"/>
</dbReference>
<dbReference type="AlphaFoldDB" id="A0A251SBL4"/>
<reference evidence="2" key="2">
    <citation type="submission" date="2017-02" db="EMBL/GenBank/DDBJ databases">
        <title>Sunflower complete genome.</title>
        <authorList>
            <person name="Langlade N."/>
            <person name="Munos S."/>
        </authorList>
    </citation>
    <scope>NUCLEOTIDE SEQUENCE [LARGE SCALE GENOMIC DNA]</scope>
    <source>
        <tissue evidence="2">Leaves</tissue>
    </source>
</reference>
<gene>
    <name evidence="2" type="ORF">HannXRQ_Chr15g0491981</name>
    <name evidence="1" type="ORF">HanXRQr2_Chr15g0715421</name>
</gene>
<protein>
    <submittedName>
        <fullName evidence="1 2">RAB6-interacting golgin</fullName>
    </submittedName>
</protein>
<dbReference type="InParanoid" id="A0A251SBL4"/>
<name>A0A251SBL4_HELAN</name>
<dbReference type="Pfam" id="PF04949">
    <property type="entry name" value="Transcrip_act"/>
    <property type="match status" value="1"/>
</dbReference>
<reference evidence="1 3" key="1">
    <citation type="journal article" date="2017" name="Nature">
        <title>The sunflower genome provides insights into oil metabolism, flowering and Asterid evolution.</title>
        <authorList>
            <person name="Badouin H."/>
            <person name="Gouzy J."/>
            <person name="Grassa C.J."/>
            <person name="Murat F."/>
            <person name="Staton S.E."/>
            <person name="Cottret L."/>
            <person name="Lelandais-Briere C."/>
            <person name="Owens G.L."/>
            <person name="Carrere S."/>
            <person name="Mayjonade B."/>
            <person name="Legrand L."/>
            <person name="Gill N."/>
            <person name="Kane N.C."/>
            <person name="Bowers J.E."/>
            <person name="Hubner S."/>
            <person name="Bellec A."/>
            <person name="Berard A."/>
            <person name="Berges H."/>
            <person name="Blanchet N."/>
            <person name="Boniface M.C."/>
            <person name="Brunel D."/>
            <person name="Catrice O."/>
            <person name="Chaidir N."/>
            <person name="Claudel C."/>
            <person name="Donnadieu C."/>
            <person name="Faraut T."/>
            <person name="Fievet G."/>
            <person name="Helmstetter N."/>
            <person name="King M."/>
            <person name="Knapp S.J."/>
            <person name="Lai Z."/>
            <person name="Le Paslier M.C."/>
            <person name="Lippi Y."/>
            <person name="Lorenzon L."/>
            <person name="Mandel J.R."/>
            <person name="Marage G."/>
            <person name="Marchand G."/>
            <person name="Marquand E."/>
            <person name="Bret-Mestries E."/>
            <person name="Morien E."/>
            <person name="Nambeesan S."/>
            <person name="Nguyen T."/>
            <person name="Pegot-Espagnet P."/>
            <person name="Pouilly N."/>
            <person name="Raftis F."/>
            <person name="Sallet E."/>
            <person name="Schiex T."/>
            <person name="Thomas J."/>
            <person name="Vandecasteele C."/>
            <person name="Vares D."/>
            <person name="Vear F."/>
            <person name="Vautrin S."/>
            <person name="Crespi M."/>
            <person name="Mangin B."/>
            <person name="Burke J.M."/>
            <person name="Salse J."/>
            <person name="Munos S."/>
            <person name="Vincourt P."/>
            <person name="Rieseberg L.H."/>
            <person name="Langlade N.B."/>
        </authorList>
    </citation>
    <scope>NUCLEOTIDE SEQUENCE [LARGE SCALE GENOMIC DNA]</scope>
    <source>
        <strain evidence="3">cv. SF193</strain>
        <tissue evidence="1">Leaves</tissue>
    </source>
</reference>
<proteinExistence type="predicted"/>
<dbReference type="InterPro" id="IPR007033">
    <property type="entry name" value="GORAB"/>
</dbReference>
<dbReference type="Gramene" id="mRNA:HanXRQr2_Chr15g0715421">
    <property type="protein sequence ID" value="mRNA:HanXRQr2_Chr15g0715421"/>
    <property type="gene ID" value="HanXRQr2_Chr15g0715421"/>
</dbReference>
<sequence>MAMLQWYNHIYSQSIEMKNLAITGMRSGASIDENEEEEISKSAFASLQAREEEIEKKKMMVKEKVKLKLGRAEEETRRLAQVWEELEVLTDPMRKEVATQRRT</sequence>
<evidence type="ECO:0000313" key="2">
    <source>
        <dbReference type="EMBL" id="OTF96247.1"/>
    </source>
</evidence>
<organism evidence="2 3">
    <name type="scientific">Helianthus annuus</name>
    <name type="common">Common sunflower</name>
    <dbReference type="NCBI Taxonomy" id="4232"/>
    <lineage>
        <taxon>Eukaryota</taxon>
        <taxon>Viridiplantae</taxon>
        <taxon>Streptophyta</taxon>
        <taxon>Embryophyta</taxon>
        <taxon>Tracheophyta</taxon>
        <taxon>Spermatophyta</taxon>
        <taxon>Magnoliopsida</taxon>
        <taxon>eudicotyledons</taxon>
        <taxon>Gunneridae</taxon>
        <taxon>Pentapetalae</taxon>
        <taxon>asterids</taxon>
        <taxon>campanulids</taxon>
        <taxon>Asterales</taxon>
        <taxon>Asteraceae</taxon>
        <taxon>Asteroideae</taxon>
        <taxon>Heliantheae alliance</taxon>
        <taxon>Heliantheae</taxon>
        <taxon>Helianthus</taxon>
    </lineage>
</organism>
<dbReference type="EMBL" id="CM007904">
    <property type="protein sequence ID" value="OTF96247.1"/>
    <property type="molecule type" value="Genomic_DNA"/>
</dbReference>
<keyword evidence="3" id="KW-1185">Reference proteome</keyword>
<dbReference type="EMBL" id="MNCJ02000330">
    <property type="protein sequence ID" value="KAF5766440.1"/>
    <property type="molecule type" value="Genomic_DNA"/>
</dbReference>